<evidence type="ECO:0000313" key="3">
    <source>
        <dbReference type="Proteomes" id="UP001244341"/>
    </source>
</evidence>
<organism evidence="2 3">
    <name type="scientific">Tetradesmus obliquus</name>
    <name type="common">Green alga</name>
    <name type="synonym">Acutodesmus obliquus</name>
    <dbReference type="NCBI Taxonomy" id="3088"/>
    <lineage>
        <taxon>Eukaryota</taxon>
        <taxon>Viridiplantae</taxon>
        <taxon>Chlorophyta</taxon>
        <taxon>core chlorophytes</taxon>
        <taxon>Chlorophyceae</taxon>
        <taxon>CS clade</taxon>
        <taxon>Sphaeropleales</taxon>
        <taxon>Scenedesmaceae</taxon>
        <taxon>Tetradesmus</taxon>
    </lineage>
</organism>
<name>A0ABY8THM4_TETOB</name>
<keyword evidence="1" id="KW-0472">Membrane</keyword>
<gene>
    <name evidence="2" type="ORF">OEZ85_008007</name>
</gene>
<keyword evidence="3" id="KW-1185">Reference proteome</keyword>
<dbReference type="EMBL" id="CP126208">
    <property type="protein sequence ID" value="WIA08578.1"/>
    <property type="molecule type" value="Genomic_DNA"/>
</dbReference>
<evidence type="ECO:0000313" key="2">
    <source>
        <dbReference type="EMBL" id="WIA08578.1"/>
    </source>
</evidence>
<protein>
    <submittedName>
        <fullName evidence="2">Uncharacterized protein</fullName>
    </submittedName>
</protein>
<keyword evidence="1" id="KW-0812">Transmembrane</keyword>
<keyword evidence="1" id="KW-1133">Transmembrane helix</keyword>
<reference evidence="2 3" key="1">
    <citation type="submission" date="2023-05" db="EMBL/GenBank/DDBJ databases">
        <title>A 100% complete, gapless, phased diploid assembly of the Scenedesmus obliquus UTEX 3031 genome.</title>
        <authorList>
            <person name="Biondi T.C."/>
            <person name="Hanschen E.R."/>
            <person name="Kwon T."/>
            <person name="Eng W."/>
            <person name="Kruse C.P.S."/>
            <person name="Koehler S.I."/>
            <person name="Kunde Y."/>
            <person name="Gleasner C.D."/>
            <person name="You Mak K.T."/>
            <person name="Polle J."/>
            <person name="Hovde B.T."/>
            <person name="Starkenburg S.R."/>
        </authorList>
    </citation>
    <scope>NUCLEOTIDE SEQUENCE [LARGE SCALE GENOMIC DNA]</scope>
    <source>
        <strain evidence="2 3">DOE0152z</strain>
    </source>
</reference>
<dbReference type="Proteomes" id="UP001244341">
    <property type="component" value="Chromosome 1b"/>
</dbReference>
<accession>A0ABY8THM4</accession>
<sequence length="115" mass="12617">MPYASHYSCVVCRTFNAKAAGSTLLTAKDKMARLQTAVIALALFGLLACVSAESQTGRKMLGWDWPNARVTTPLGKVNVRPYSWNVQNLVGGNLLFPNWWVSGFPEATGARRRSQ</sequence>
<feature type="transmembrane region" description="Helical" evidence="1">
    <location>
        <begin position="32"/>
        <end position="50"/>
    </location>
</feature>
<proteinExistence type="predicted"/>
<evidence type="ECO:0000256" key="1">
    <source>
        <dbReference type="SAM" id="Phobius"/>
    </source>
</evidence>